<proteinExistence type="predicted"/>
<dbReference type="Gene3D" id="3.40.30.10">
    <property type="entry name" value="Glutaredoxin"/>
    <property type="match status" value="1"/>
</dbReference>
<evidence type="ECO:0000313" key="2">
    <source>
        <dbReference type="EMBL" id="MBC8176475.1"/>
    </source>
</evidence>
<dbReference type="AlphaFoldDB" id="A0A8J6MXB9"/>
<evidence type="ECO:0000259" key="1">
    <source>
        <dbReference type="Pfam" id="PF00578"/>
    </source>
</evidence>
<name>A0A8J6MXB9_9DELT</name>
<protein>
    <submittedName>
        <fullName evidence="2">Redoxin domain-containing protein</fullName>
    </submittedName>
</protein>
<accession>A0A8J6MXB9</accession>
<comment type="caution">
    <text evidence="2">The sequence shown here is derived from an EMBL/GenBank/DDBJ whole genome shotgun (WGS) entry which is preliminary data.</text>
</comment>
<sequence>MADFQSLIKEFEAEQVSIIAGSVDAKEKASETAQKNGITFPVAYGMNAEETSRITGAYYDNDRKYIHATGFLVRPDNTLEVVCYSSGPIGRFVAQDLLGLVKFYKSKKKS</sequence>
<dbReference type="Proteomes" id="UP000650524">
    <property type="component" value="Unassembled WGS sequence"/>
</dbReference>
<reference evidence="2 3" key="1">
    <citation type="submission" date="2020-08" db="EMBL/GenBank/DDBJ databases">
        <title>Bridging the membrane lipid divide: bacteria of the FCB group superphylum have the potential to synthesize archaeal ether lipids.</title>
        <authorList>
            <person name="Villanueva L."/>
            <person name="Von Meijenfeldt F.A.B."/>
            <person name="Westbye A.B."/>
            <person name="Yadav S."/>
            <person name="Hopmans E.C."/>
            <person name="Dutilh B.E."/>
            <person name="Sinninghe Damste J.S."/>
        </authorList>
    </citation>
    <scope>NUCLEOTIDE SEQUENCE [LARGE SCALE GENOMIC DNA]</scope>
    <source>
        <strain evidence="2">NIOZ-UU27</strain>
    </source>
</reference>
<dbReference type="GO" id="GO:0016491">
    <property type="term" value="F:oxidoreductase activity"/>
    <property type="evidence" value="ECO:0007669"/>
    <property type="project" value="InterPro"/>
</dbReference>
<evidence type="ECO:0000313" key="3">
    <source>
        <dbReference type="Proteomes" id="UP000650524"/>
    </source>
</evidence>
<dbReference type="EMBL" id="JACNJD010000138">
    <property type="protein sequence ID" value="MBC8176475.1"/>
    <property type="molecule type" value="Genomic_DNA"/>
</dbReference>
<dbReference type="InterPro" id="IPR000866">
    <property type="entry name" value="AhpC/TSA"/>
</dbReference>
<dbReference type="GO" id="GO:0016209">
    <property type="term" value="F:antioxidant activity"/>
    <property type="evidence" value="ECO:0007669"/>
    <property type="project" value="InterPro"/>
</dbReference>
<gene>
    <name evidence="2" type="ORF">H8E19_03645</name>
</gene>
<organism evidence="2 3">
    <name type="scientific">Candidatus Desulfacyla euxinica</name>
    <dbReference type="NCBI Taxonomy" id="2841693"/>
    <lineage>
        <taxon>Bacteria</taxon>
        <taxon>Deltaproteobacteria</taxon>
        <taxon>Candidatus Desulfacyla</taxon>
    </lineage>
</organism>
<dbReference type="InterPro" id="IPR036249">
    <property type="entry name" value="Thioredoxin-like_sf"/>
</dbReference>
<dbReference type="Pfam" id="PF00578">
    <property type="entry name" value="AhpC-TSA"/>
    <property type="match status" value="1"/>
</dbReference>
<dbReference type="SUPFAM" id="SSF52833">
    <property type="entry name" value="Thioredoxin-like"/>
    <property type="match status" value="1"/>
</dbReference>
<feature type="domain" description="Alkyl hydroperoxide reductase subunit C/ Thiol specific antioxidant" evidence="1">
    <location>
        <begin position="1"/>
        <end position="80"/>
    </location>
</feature>